<feature type="region of interest" description="Disordered" evidence="1">
    <location>
        <begin position="193"/>
        <end position="222"/>
    </location>
</feature>
<keyword evidence="3" id="KW-0489">Methyltransferase</keyword>
<gene>
    <name evidence="3" type="ORF">U7230_07230</name>
</gene>
<dbReference type="InterPro" id="IPR013216">
    <property type="entry name" value="Methyltransf_11"/>
</dbReference>
<dbReference type="RefSeq" id="WP_324718048.1">
    <property type="nucleotide sequence ID" value="NZ_CP141615.1"/>
</dbReference>
<evidence type="ECO:0000313" key="3">
    <source>
        <dbReference type="EMBL" id="WRP18776.1"/>
    </source>
</evidence>
<sequence length="222" mass="24485">MRELCKDMVKAFTAVFPSREPVVEIGSLQVPGQVGFADLRPYFPGRQYIGCDMRPGPGVDRLEDVHHLTFPDGYAGTVLCIDTLEHVANPIQAVREMRRILAADGILLLVSVFDFPIHEHPYDYWRFTPDAFWLLLEGFPVTLVGFQGHPLDPHTVAGVASRSETHRPLFDRWVAATPQTTWLGLRQASLDRGATSGGTTRLLDRGTAGPYAEGRRASSSGG</sequence>
<accession>A0ABZ1C0Z9</accession>
<dbReference type="InterPro" id="IPR029063">
    <property type="entry name" value="SAM-dependent_MTases_sf"/>
</dbReference>
<keyword evidence="4" id="KW-1185">Reference proteome</keyword>
<dbReference type="SUPFAM" id="SSF53335">
    <property type="entry name" value="S-adenosyl-L-methionine-dependent methyltransferases"/>
    <property type="match status" value="1"/>
</dbReference>
<name>A0ABZ1C0Z9_9FIRM</name>
<evidence type="ECO:0000313" key="4">
    <source>
        <dbReference type="Proteomes" id="UP001332192"/>
    </source>
</evidence>
<dbReference type="Pfam" id="PF08241">
    <property type="entry name" value="Methyltransf_11"/>
    <property type="match status" value="1"/>
</dbReference>
<dbReference type="Proteomes" id="UP001332192">
    <property type="component" value="Chromosome"/>
</dbReference>
<reference evidence="3 4" key="1">
    <citation type="journal article" date="2024" name="Front. Microbiol.">
        <title>Novel thermophilic genera Geochorda gen. nov. and Carboxydochorda gen. nov. from the deep terrestrial subsurface reveal the ecophysiological diversity in the class Limnochordia.</title>
        <authorList>
            <person name="Karnachuk O.V."/>
            <person name="Lukina A.P."/>
            <person name="Avakyan M.R."/>
            <person name="Kadnikov V.V."/>
            <person name="Begmatov S."/>
            <person name="Beletsky A.V."/>
            <person name="Vlasova K.G."/>
            <person name="Novikov A.A."/>
            <person name="Shcherbakova V.A."/>
            <person name="Mardanov A.V."/>
            <person name="Ravin N.V."/>
        </authorList>
    </citation>
    <scope>NUCLEOTIDE SEQUENCE [LARGE SCALE GENOMIC DNA]</scope>
    <source>
        <strain evidence="3 4">L945</strain>
    </source>
</reference>
<evidence type="ECO:0000259" key="2">
    <source>
        <dbReference type="Pfam" id="PF08241"/>
    </source>
</evidence>
<dbReference type="GO" id="GO:0008168">
    <property type="term" value="F:methyltransferase activity"/>
    <property type="evidence" value="ECO:0007669"/>
    <property type="project" value="UniProtKB-KW"/>
</dbReference>
<dbReference type="EMBL" id="CP141615">
    <property type="protein sequence ID" value="WRP18776.1"/>
    <property type="molecule type" value="Genomic_DNA"/>
</dbReference>
<keyword evidence="3" id="KW-0808">Transferase</keyword>
<feature type="domain" description="Methyltransferase type 11" evidence="2">
    <location>
        <begin position="61"/>
        <end position="108"/>
    </location>
</feature>
<dbReference type="GO" id="GO:0032259">
    <property type="term" value="P:methylation"/>
    <property type="evidence" value="ECO:0007669"/>
    <property type="project" value="UniProtKB-KW"/>
</dbReference>
<dbReference type="Gene3D" id="3.40.50.150">
    <property type="entry name" value="Vaccinia Virus protein VP39"/>
    <property type="match status" value="1"/>
</dbReference>
<protein>
    <submittedName>
        <fullName evidence="3">Methyltransferase domain-containing protein</fullName>
    </submittedName>
</protein>
<organism evidence="3 4">
    <name type="scientific">Carboxydichorda subterranea</name>
    <dbReference type="NCBI Taxonomy" id="3109565"/>
    <lineage>
        <taxon>Bacteria</taxon>
        <taxon>Bacillati</taxon>
        <taxon>Bacillota</taxon>
        <taxon>Limnochordia</taxon>
        <taxon>Limnochordales</taxon>
        <taxon>Geochordaceae</taxon>
        <taxon>Carboxydichorda</taxon>
    </lineage>
</organism>
<evidence type="ECO:0000256" key="1">
    <source>
        <dbReference type="SAM" id="MobiDB-lite"/>
    </source>
</evidence>
<proteinExistence type="predicted"/>